<organism evidence="1 2">
    <name type="scientific">Hyalomma asiaticum</name>
    <name type="common">Tick</name>
    <dbReference type="NCBI Taxonomy" id="266040"/>
    <lineage>
        <taxon>Eukaryota</taxon>
        <taxon>Metazoa</taxon>
        <taxon>Ecdysozoa</taxon>
        <taxon>Arthropoda</taxon>
        <taxon>Chelicerata</taxon>
        <taxon>Arachnida</taxon>
        <taxon>Acari</taxon>
        <taxon>Parasitiformes</taxon>
        <taxon>Ixodida</taxon>
        <taxon>Ixodoidea</taxon>
        <taxon>Ixodidae</taxon>
        <taxon>Hyalomminae</taxon>
        <taxon>Hyalomma</taxon>
    </lineage>
</organism>
<sequence length="376" mass="41475">MFLMTCKLTGCCFVNGLWTKQHARDLSSGIAPAYVVYSVVALLFYMWPLGVVLTTLGSPRTGLSRTATVIFYGFYMLIYVQAGVNALIIAIRSRRLLEILRSCAALETQLHLRRTEVRRRLTNVSRWCLFLAIADSVKYVVSDRKVIPSALRLMTAVHDWIKIVAVCLYCVGVFLVGMWFGLTFWLIVYNAHVMREYFAGANQSLVRALQTPSGCAKTLQNVRLHQAELRRVLSMMNSVLGIPSVLLYGQGVFFMCATTFGVLLSGVSILDRILSAYYAISMAAILIVSARAAHKMTAEANRIKDVVQDTDYGTLSDAAANQLHLVVLTSEAGQSAFSGWGLFEINLPLLVSISGAIITYTVVLVQTDEGTARNCV</sequence>
<name>A0ACB7RPT0_HYAAI</name>
<gene>
    <name evidence="1" type="ORF">HPB50_007536</name>
</gene>
<protein>
    <submittedName>
        <fullName evidence="1">Uncharacterized protein</fullName>
    </submittedName>
</protein>
<comment type="caution">
    <text evidence="1">The sequence shown here is derived from an EMBL/GenBank/DDBJ whole genome shotgun (WGS) entry which is preliminary data.</text>
</comment>
<reference evidence="1" key="1">
    <citation type="submission" date="2020-05" db="EMBL/GenBank/DDBJ databases">
        <title>Large-scale comparative analyses of tick genomes elucidate their genetic diversity and vector capacities.</title>
        <authorList>
            <person name="Jia N."/>
            <person name="Wang J."/>
            <person name="Shi W."/>
            <person name="Du L."/>
            <person name="Sun Y."/>
            <person name="Zhan W."/>
            <person name="Jiang J."/>
            <person name="Wang Q."/>
            <person name="Zhang B."/>
            <person name="Ji P."/>
            <person name="Sakyi L.B."/>
            <person name="Cui X."/>
            <person name="Yuan T."/>
            <person name="Jiang B."/>
            <person name="Yang W."/>
            <person name="Lam T.T.-Y."/>
            <person name="Chang Q."/>
            <person name="Ding S."/>
            <person name="Wang X."/>
            <person name="Zhu J."/>
            <person name="Ruan X."/>
            <person name="Zhao L."/>
            <person name="Wei J."/>
            <person name="Que T."/>
            <person name="Du C."/>
            <person name="Cheng J."/>
            <person name="Dai P."/>
            <person name="Han X."/>
            <person name="Huang E."/>
            <person name="Gao Y."/>
            <person name="Liu J."/>
            <person name="Shao H."/>
            <person name="Ye R."/>
            <person name="Li L."/>
            <person name="Wei W."/>
            <person name="Wang X."/>
            <person name="Wang C."/>
            <person name="Yang T."/>
            <person name="Huo Q."/>
            <person name="Li W."/>
            <person name="Guo W."/>
            <person name="Chen H."/>
            <person name="Zhou L."/>
            <person name="Ni X."/>
            <person name="Tian J."/>
            <person name="Zhou Y."/>
            <person name="Sheng Y."/>
            <person name="Liu T."/>
            <person name="Pan Y."/>
            <person name="Xia L."/>
            <person name="Li J."/>
            <person name="Zhao F."/>
            <person name="Cao W."/>
        </authorList>
    </citation>
    <scope>NUCLEOTIDE SEQUENCE</scope>
    <source>
        <strain evidence="1">Hyas-2018</strain>
    </source>
</reference>
<dbReference type="Proteomes" id="UP000821845">
    <property type="component" value="Chromosome 8"/>
</dbReference>
<proteinExistence type="predicted"/>
<evidence type="ECO:0000313" key="1">
    <source>
        <dbReference type="EMBL" id="KAH6923816.1"/>
    </source>
</evidence>
<dbReference type="EMBL" id="CM023488">
    <property type="protein sequence ID" value="KAH6923816.1"/>
    <property type="molecule type" value="Genomic_DNA"/>
</dbReference>
<accession>A0ACB7RPT0</accession>
<evidence type="ECO:0000313" key="2">
    <source>
        <dbReference type="Proteomes" id="UP000821845"/>
    </source>
</evidence>
<keyword evidence="2" id="KW-1185">Reference proteome</keyword>